<feature type="compositionally biased region" description="Basic and acidic residues" evidence="6">
    <location>
        <begin position="798"/>
        <end position="811"/>
    </location>
</feature>
<evidence type="ECO:0000256" key="1">
    <source>
        <dbReference type="ARBA" id="ARBA00004123"/>
    </source>
</evidence>
<keyword evidence="3" id="KW-0677">Repeat</keyword>
<keyword evidence="2 5" id="KW-0853">WD repeat</keyword>
<dbReference type="AlphaFoldDB" id="A0AAN8S1A8"/>
<name>A0AAN8S1A8_POLSC</name>
<sequence>MELKLESIRYAHGSGHTDVCYGYNYSDKQIFSCGSDGYVRIWHEQQDDDLGSDFVAEQALSVACNETHYFVATNDNYVQGYTLADRKRDKIVFKFSAPVTHVFASESGKLVAACSCDMEIQLLQTVTNKIETFTGHTAPVLSVSIDPLDEFLVSTSCDGTSKIWELKFGAVVKTFSEVVPVKNDFYKAIVLGHCAWKPQSGSFLAVPKGLELFIYRRHTWEEKYRLSPPNIEQDLTAAIISPCGGYIAAGSVGGEIFLWEGRRQLLVGFYKDPKKIGICRMAWHSLGCHILFSDRVGRMGILTGIEDAIIKPPPVDQEARDSVFDCFDDDEDCISLEKIKSTCQSKFSENIGGDDGDVSDECSSRPASPSSSSVYRAVIPTPKVQPPFQPSSTPSNFEPRCLCYNSIGIVRYYDSDRTIDIQFHDTAFHHSLFLRSFGVCTMATLSSKVLCLAVPSVDDNASKLTCVSLGFGNKEWTTCMPEGEDILAVAASGDWVAAATNANNVRIFTFAGTQKQVLALAGPIVAMSGYEKKLFVTYHAGLFESQNINFGIYEVSGIYVRTMAPLQPLPLSPKSLLKWIGFTDEGTPCTYDSNGHVRILGHDCLHWMVVSNTQNQRKSSSDHYFVVGLSEANQNIRCILCRNSHYPLVIHAPTIVEISLRMPLCDTDDGKSIAEDTFWRLLFSIYTMQKISFDTQDVNSTFELPMKQAILKLFGGAINNSDDLRAVELASFMTEKALDVAVKYAMTQGRSHLAEKLKSIKPVDWNNYYPMHSANQPSNEDVDVRRFEVGDLNSQRDMFEESPQKVSRKENPINTEPRSYCNYSPQRRGGQNPFKKTATKTTESPKGLKYFDTLKKDFTSNQKSNKPFGMNQPLKLKLQANKKTTAEVVVTPENEEVDKETKERKFTEWFQHRMTSLAEDNPGATPSELVRIGTKIFKKEMGQVGKANNCLEVIESDSSWNSSKRSLLDDPRSIVKRFKNLDESL</sequence>
<dbReference type="PROSITE" id="PS50294">
    <property type="entry name" value="WD_REPEATS_REGION"/>
    <property type="match status" value="1"/>
</dbReference>
<keyword evidence="4" id="KW-0539">Nucleus</keyword>
<evidence type="ECO:0000259" key="7">
    <source>
        <dbReference type="Pfam" id="PF12341"/>
    </source>
</evidence>
<comment type="subcellular location">
    <subcellularLocation>
        <location evidence="1">Nucleus</location>
    </subcellularLocation>
</comment>
<dbReference type="InterPro" id="IPR015943">
    <property type="entry name" value="WD40/YVTN_repeat-like_dom_sf"/>
</dbReference>
<dbReference type="Proteomes" id="UP001372834">
    <property type="component" value="Unassembled WGS sequence"/>
</dbReference>
<evidence type="ECO:0000259" key="8">
    <source>
        <dbReference type="Pfam" id="PF20946"/>
    </source>
</evidence>
<dbReference type="SUPFAM" id="SSF50978">
    <property type="entry name" value="WD40 repeat-like"/>
    <property type="match status" value="2"/>
</dbReference>
<dbReference type="SMART" id="SM00320">
    <property type="entry name" value="WD40"/>
    <property type="match status" value="5"/>
</dbReference>
<dbReference type="Pfam" id="PF20946">
    <property type="entry name" value="Ctf4_C"/>
    <property type="match status" value="1"/>
</dbReference>
<evidence type="ECO:0000259" key="9">
    <source>
        <dbReference type="Pfam" id="PF24817"/>
    </source>
</evidence>
<dbReference type="InterPro" id="IPR057646">
    <property type="entry name" value="WD40_WDHD1_1st"/>
</dbReference>
<dbReference type="InterPro" id="IPR036322">
    <property type="entry name" value="WD40_repeat_dom_sf"/>
</dbReference>
<evidence type="ECO:0000256" key="6">
    <source>
        <dbReference type="SAM" id="MobiDB-lite"/>
    </source>
</evidence>
<dbReference type="PROSITE" id="PS50082">
    <property type="entry name" value="WD_REPEATS_2"/>
    <property type="match status" value="1"/>
</dbReference>
<accession>A0AAN8S1A8</accession>
<dbReference type="InterPro" id="IPR022100">
    <property type="entry name" value="WDHD1/CFT4_beta-prop_2nd"/>
</dbReference>
<dbReference type="GO" id="GO:0043596">
    <property type="term" value="C:nuclear replication fork"/>
    <property type="evidence" value="ECO:0007669"/>
    <property type="project" value="TreeGrafter"/>
</dbReference>
<dbReference type="InterPro" id="IPR019775">
    <property type="entry name" value="WD40_repeat_CS"/>
</dbReference>
<feature type="domain" description="WDHD1/CFT4 helical bundle" evidence="8">
    <location>
        <begin position="674"/>
        <end position="761"/>
    </location>
</feature>
<protein>
    <submittedName>
        <fullName evidence="10">Uncharacterized protein</fullName>
    </submittedName>
</protein>
<reference evidence="10 11" key="1">
    <citation type="submission" date="2023-10" db="EMBL/GenBank/DDBJ databases">
        <title>Genomes of two closely related lineages of the louse Polyplax serrata with different host specificities.</title>
        <authorList>
            <person name="Martinu J."/>
            <person name="Tarabai H."/>
            <person name="Stefka J."/>
            <person name="Hypsa V."/>
        </authorList>
    </citation>
    <scope>NUCLEOTIDE SEQUENCE [LARGE SCALE GENOMIC DNA]</scope>
    <source>
        <strain evidence="10">HR10_N</strain>
    </source>
</reference>
<feature type="region of interest" description="Disordered" evidence="6">
    <location>
        <begin position="354"/>
        <end position="376"/>
    </location>
</feature>
<dbReference type="EMBL" id="JAWJWE010000038">
    <property type="protein sequence ID" value="KAK6623731.1"/>
    <property type="molecule type" value="Genomic_DNA"/>
</dbReference>
<dbReference type="GO" id="GO:0003682">
    <property type="term" value="F:chromatin binding"/>
    <property type="evidence" value="ECO:0007669"/>
    <property type="project" value="TreeGrafter"/>
</dbReference>
<dbReference type="InterPro" id="IPR001680">
    <property type="entry name" value="WD40_rpt"/>
</dbReference>
<feature type="repeat" description="WD" evidence="5">
    <location>
        <begin position="133"/>
        <end position="174"/>
    </location>
</feature>
<feature type="compositionally biased region" description="Low complexity" evidence="6">
    <location>
        <begin position="364"/>
        <end position="376"/>
    </location>
</feature>
<feature type="compositionally biased region" description="Polar residues" evidence="6">
    <location>
        <begin position="812"/>
        <end position="825"/>
    </location>
</feature>
<feature type="domain" description="WDHD1 first WD40" evidence="9">
    <location>
        <begin position="9"/>
        <end position="301"/>
    </location>
</feature>
<proteinExistence type="predicted"/>
<dbReference type="Gene3D" id="2.130.10.10">
    <property type="entry name" value="YVTN repeat-like/Quinoprotein amine dehydrogenase"/>
    <property type="match status" value="2"/>
</dbReference>
<evidence type="ECO:0000256" key="2">
    <source>
        <dbReference type="ARBA" id="ARBA00022574"/>
    </source>
</evidence>
<evidence type="ECO:0000313" key="10">
    <source>
        <dbReference type="EMBL" id="KAK6623731.1"/>
    </source>
</evidence>
<dbReference type="Pfam" id="PF24817">
    <property type="entry name" value="WD40_WDHD1_1st"/>
    <property type="match status" value="1"/>
</dbReference>
<dbReference type="InterPro" id="IPR048591">
    <property type="entry name" value="WDHD1/CFT4_hel"/>
</dbReference>
<dbReference type="GO" id="GO:0006281">
    <property type="term" value="P:DNA repair"/>
    <property type="evidence" value="ECO:0007669"/>
    <property type="project" value="TreeGrafter"/>
</dbReference>
<dbReference type="Pfam" id="PF12341">
    <property type="entry name" value="Mcl1_mid"/>
    <property type="match status" value="1"/>
</dbReference>
<dbReference type="PANTHER" id="PTHR19932:SF10">
    <property type="entry name" value="WD REPEAT AND HMG-BOX DNA-BINDING PROTEIN 1"/>
    <property type="match status" value="1"/>
</dbReference>
<evidence type="ECO:0000313" key="11">
    <source>
        <dbReference type="Proteomes" id="UP001372834"/>
    </source>
</evidence>
<gene>
    <name evidence="10" type="ORF">RUM43_009584</name>
</gene>
<dbReference type="GO" id="GO:0006261">
    <property type="term" value="P:DNA-templated DNA replication"/>
    <property type="evidence" value="ECO:0007669"/>
    <property type="project" value="TreeGrafter"/>
</dbReference>
<organism evidence="10 11">
    <name type="scientific">Polyplax serrata</name>
    <name type="common">Common mouse louse</name>
    <dbReference type="NCBI Taxonomy" id="468196"/>
    <lineage>
        <taxon>Eukaryota</taxon>
        <taxon>Metazoa</taxon>
        <taxon>Ecdysozoa</taxon>
        <taxon>Arthropoda</taxon>
        <taxon>Hexapoda</taxon>
        <taxon>Insecta</taxon>
        <taxon>Pterygota</taxon>
        <taxon>Neoptera</taxon>
        <taxon>Paraneoptera</taxon>
        <taxon>Psocodea</taxon>
        <taxon>Troctomorpha</taxon>
        <taxon>Phthiraptera</taxon>
        <taxon>Anoplura</taxon>
        <taxon>Polyplacidae</taxon>
        <taxon>Polyplax</taxon>
    </lineage>
</organism>
<evidence type="ECO:0000256" key="5">
    <source>
        <dbReference type="PROSITE-ProRule" id="PRU00221"/>
    </source>
</evidence>
<dbReference type="PANTHER" id="PTHR19932">
    <property type="entry name" value="WD REPEAT AND HMG-BOX DNA BINDING PROTEIN"/>
    <property type="match status" value="1"/>
</dbReference>
<comment type="caution">
    <text evidence="10">The sequence shown here is derived from an EMBL/GenBank/DDBJ whole genome shotgun (WGS) entry which is preliminary data.</text>
</comment>
<evidence type="ECO:0000256" key="3">
    <source>
        <dbReference type="ARBA" id="ARBA00022737"/>
    </source>
</evidence>
<dbReference type="PROSITE" id="PS00678">
    <property type="entry name" value="WD_REPEATS_1"/>
    <property type="match status" value="1"/>
</dbReference>
<dbReference type="GO" id="GO:0000278">
    <property type="term" value="P:mitotic cell cycle"/>
    <property type="evidence" value="ECO:0007669"/>
    <property type="project" value="TreeGrafter"/>
</dbReference>
<evidence type="ECO:0000256" key="4">
    <source>
        <dbReference type="ARBA" id="ARBA00023242"/>
    </source>
</evidence>
<feature type="region of interest" description="Disordered" evidence="6">
    <location>
        <begin position="798"/>
        <end position="843"/>
    </location>
</feature>
<feature type="domain" description="WDHD1/CFT4 second beta-propeller" evidence="7">
    <location>
        <begin position="387"/>
        <end position="664"/>
    </location>
</feature>